<keyword evidence="4" id="KW-1185">Reference proteome</keyword>
<dbReference type="HOGENOM" id="CLU_012494_6_4_5"/>
<evidence type="ECO:0000256" key="1">
    <source>
        <dbReference type="ARBA" id="ARBA00022801"/>
    </source>
</evidence>
<protein>
    <submittedName>
        <fullName evidence="3">Alpha/beta hydrolase fold-3 domain protein</fullName>
    </submittedName>
</protein>
<dbReference type="KEGG" id="pla:Plav_0445"/>
<feature type="domain" description="Alpha/beta hydrolase fold-3" evidence="2">
    <location>
        <begin position="117"/>
        <end position="323"/>
    </location>
</feature>
<dbReference type="Pfam" id="PF07859">
    <property type="entry name" value="Abhydrolase_3"/>
    <property type="match status" value="1"/>
</dbReference>
<evidence type="ECO:0000313" key="3">
    <source>
        <dbReference type="EMBL" id="ABS62068.1"/>
    </source>
</evidence>
<dbReference type="SUPFAM" id="SSF53474">
    <property type="entry name" value="alpha/beta-Hydrolases"/>
    <property type="match status" value="1"/>
</dbReference>
<dbReference type="Gene3D" id="3.40.50.1820">
    <property type="entry name" value="alpha/beta hydrolase"/>
    <property type="match status" value="1"/>
</dbReference>
<dbReference type="eggNOG" id="COG0657">
    <property type="taxonomic scope" value="Bacteria"/>
</dbReference>
<organism evidence="3 4">
    <name type="scientific">Parvibaculum lavamentivorans (strain DS-1 / DSM 13023 / NCIMB 13966)</name>
    <dbReference type="NCBI Taxonomy" id="402881"/>
    <lineage>
        <taxon>Bacteria</taxon>
        <taxon>Pseudomonadati</taxon>
        <taxon>Pseudomonadota</taxon>
        <taxon>Alphaproteobacteria</taxon>
        <taxon>Hyphomicrobiales</taxon>
        <taxon>Parvibaculaceae</taxon>
        <taxon>Parvibaculum</taxon>
    </lineage>
</organism>
<proteinExistence type="predicted"/>
<dbReference type="InterPro" id="IPR013094">
    <property type="entry name" value="AB_hydrolase_3"/>
</dbReference>
<reference evidence="3 4" key="1">
    <citation type="journal article" date="2011" name="Stand. Genomic Sci.">
        <title>Complete genome sequence of Parvibaculum lavamentivorans type strain (DS-1(T)).</title>
        <authorList>
            <person name="Schleheck D."/>
            <person name="Weiss M."/>
            <person name="Pitluck S."/>
            <person name="Bruce D."/>
            <person name="Land M.L."/>
            <person name="Han S."/>
            <person name="Saunders E."/>
            <person name="Tapia R."/>
            <person name="Detter C."/>
            <person name="Brettin T."/>
            <person name="Han J."/>
            <person name="Woyke T."/>
            <person name="Goodwin L."/>
            <person name="Pennacchio L."/>
            <person name="Nolan M."/>
            <person name="Cook A.M."/>
            <person name="Kjelleberg S."/>
            <person name="Thomas T."/>
        </authorList>
    </citation>
    <scope>NUCLEOTIDE SEQUENCE [LARGE SCALE GENOMIC DNA]</scope>
    <source>
        <strain evidence="4">DS-1 / DSM 13023 / NCIMB 13966</strain>
    </source>
</reference>
<dbReference type="STRING" id="402881.Plav_0445"/>
<dbReference type="PANTHER" id="PTHR48081:SF8">
    <property type="entry name" value="ALPHA_BETA HYDROLASE FOLD-3 DOMAIN-CONTAINING PROTEIN-RELATED"/>
    <property type="match status" value="1"/>
</dbReference>
<gene>
    <name evidence="3" type="ordered locus">Plav_0445</name>
</gene>
<keyword evidence="1 3" id="KW-0378">Hydrolase</keyword>
<accession>A7HQ85</accession>
<evidence type="ECO:0000313" key="4">
    <source>
        <dbReference type="Proteomes" id="UP000006377"/>
    </source>
</evidence>
<dbReference type="AlphaFoldDB" id="A7HQ85"/>
<name>A7HQ85_PARL1</name>
<dbReference type="InterPro" id="IPR029058">
    <property type="entry name" value="AB_hydrolase_fold"/>
</dbReference>
<sequence length="351" mass="36819">MQQCRKSMNIQKTIIRLLMKLPDGALVRLSGGKPLAIDGRIMDARMQFLAAQGARQPSITTLDPLTARAATSQGLAMLDGEPSTNVEISELTIPGPAGPLDARLYRPRGASGPLPGLVFFHFGGCVIGDLDTCHTFCAMIADVAGIAVLNVAYRLAPEHKFPAAGKDAVAAYRWAEANAEDLGMIPGRVGVGGDSAGGYLSAHVAQEAKREGFAAPAVQLLIYPVTDWASKGGSMESCANVYPLPRDVMDWFGALYMNTPADAADPRLSPMKSPDLAGLAPAIVVTAGFDVLRDQGLAYADRLKASGVSVLYRCEDSLAHAFTAMTGVLPAARSACEQIARDVGAALHKAG</sequence>
<dbReference type="Proteomes" id="UP000006377">
    <property type="component" value="Chromosome"/>
</dbReference>
<dbReference type="PANTHER" id="PTHR48081">
    <property type="entry name" value="AB HYDROLASE SUPERFAMILY PROTEIN C4A8.06C"/>
    <property type="match status" value="1"/>
</dbReference>
<dbReference type="InterPro" id="IPR050300">
    <property type="entry name" value="GDXG_lipolytic_enzyme"/>
</dbReference>
<dbReference type="GO" id="GO:0016787">
    <property type="term" value="F:hydrolase activity"/>
    <property type="evidence" value="ECO:0007669"/>
    <property type="project" value="UniProtKB-KW"/>
</dbReference>
<dbReference type="EMBL" id="CP000774">
    <property type="protein sequence ID" value="ABS62068.1"/>
    <property type="molecule type" value="Genomic_DNA"/>
</dbReference>
<evidence type="ECO:0000259" key="2">
    <source>
        <dbReference type="Pfam" id="PF07859"/>
    </source>
</evidence>